<dbReference type="SMART" id="SM00829">
    <property type="entry name" value="PKS_ER"/>
    <property type="match status" value="1"/>
</dbReference>
<dbReference type="AlphaFoldDB" id="I1YLM2"/>
<accession>I1YLM2</accession>
<dbReference type="Proteomes" id="UP000009145">
    <property type="component" value="Chromosome"/>
</dbReference>
<dbReference type="InterPro" id="IPR020843">
    <property type="entry name" value="ER"/>
</dbReference>
<dbReference type="PANTHER" id="PTHR43677">
    <property type="entry name" value="SHORT-CHAIN DEHYDROGENASE/REDUCTASE"/>
    <property type="match status" value="1"/>
</dbReference>
<name>I1YLM2_METFJ</name>
<organism evidence="2 3">
    <name type="scientific">Methylophaga frappieri (strain ATCC BAA-2434 / DSM 25690 / JAM7)</name>
    <dbReference type="NCBI Taxonomy" id="754477"/>
    <lineage>
        <taxon>Bacteria</taxon>
        <taxon>Pseudomonadati</taxon>
        <taxon>Pseudomonadota</taxon>
        <taxon>Gammaproteobacteria</taxon>
        <taxon>Thiotrichales</taxon>
        <taxon>Piscirickettsiaceae</taxon>
        <taxon>Methylophaga</taxon>
    </lineage>
</organism>
<dbReference type="Pfam" id="PF08240">
    <property type="entry name" value="ADH_N"/>
    <property type="match status" value="1"/>
</dbReference>
<dbReference type="PANTHER" id="PTHR43677:SF1">
    <property type="entry name" value="ACRYLYL-COA REDUCTASE ACUI-RELATED"/>
    <property type="match status" value="1"/>
</dbReference>
<dbReference type="GO" id="GO:0004022">
    <property type="term" value="F:alcohol dehydrogenase (NAD+) activity"/>
    <property type="evidence" value="ECO:0007669"/>
    <property type="project" value="UniProtKB-EC"/>
</dbReference>
<dbReference type="Pfam" id="PF00107">
    <property type="entry name" value="ADH_zinc_N"/>
    <property type="match status" value="1"/>
</dbReference>
<evidence type="ECO:0000313" key="3">
    <source>
        <dbReference type="Proteomes" id="UP000009145"/>
    </source>
</evidence>
<dbReference type="SUPFAM" id="SSF50129">
    <property type="entry name" value="GroES-like"/>
    <property type="match status" value="1"/>
</dbReference>
<dbReference type="SUPFAM" id="SSF51735">
    <property type="entry name" value="NAD(P)-binding Rossmann-fold domains"/>
    <property type="match status" value="1"/>
</dbReference>
<dbReference type="EC" id="1.1.1.1" evidence="2"/>
<evidence type="ECO:0000259" key="1">
    <source>
        <dbReference type="SMART" id="SM00829"/>
    </source>
</evidence>
<dbReference type="InterPro" id="IPR051397">
    <property type="entry name" value="Zn-ADH-like_protein"/>
</dbReference>
<keyword evidence="2" id="KW-0560">Oxidoreductase</keyword>
<dbReference type="OrthoDB" id="9782155at2"/>
<dbReference type="HOGENOM" id="CLU_026673_26_3_6"/>
<protein>
    <submittedName>
        <fullName evidence="2">Alcohol dehydrogenase</fullName>
        <ecNumber evidence="2">1.1.1.1</ecNumber>
    </submittedName>
</protein>
<dbReference type="eggNOG" id="COG0604">
    <property type="taxonomic scope" value="Bacteria"/>
</dbReference>
<dbReference type="InterPro" id="IPR014188">
    <property type="entry name" value="Acrylyl-CoA_reductase_AcuI"/>
</dbReference>
<dbReference type="KEGG" id="mec:Q7C_2695"/>
<reference evidence="2 3" key="1">
    <citation type="journal article" date="2012" name="J. Bacteriol.">
        <title>Complete genome sequences of Methylophaga sp. strain JAM1 and Methylophaga sp. strain JAM7.</title>
        <authorList>
            <person name="Villeneuve C."/>
            <person name="Martineau C."/>
            <person name="Mauffrey F."/>
            <person name="Villemur R."/>
        </authorList>
    </citation>
    <scope>NUCLEOTIDE SEQUENCE [LARGE SCALE GENOMIC DNA]</scope>
    <source>
        <strain evidence="2 3">JAM7</strain>
    </source>
</reference>
<dbReference type="Gene3D" id="3.40.50.720">
    <property type="entry name" value="NAD(P)-binding Rossmann-like Domain"/>
    <property type="match status" value="1"/>
</dbReference>
<dbReference type="NCBIfam" id="TIGR02823">
    <property type="entry name" value="oxido_YhdH"/>
    <property type="match status" value="1"/>
</dbReference>
<proteinExistence type="predicted"/>
<dbReference type="InterPro" id="IPR011032">
    <property type="entry name" value="GroES-like_sf"/>
</dbReference>
<dbReference type="PATRIC" id="fig|754477.3.peg.2650"/>
<feature type="domain" description="Enoyl reductase (ER)" evidence="1">
    <location>
        <begin position="11"/>
        <end position="324"/>
    </location>
</feature>
<sequence length="328" mass="34729">MFNGWLIEKTQDQSQATFSQIDDDALPDGEILVEVDYSTINYKDALAITGAGPVVRSFPMVPGIDFSGRVLESKQANIAVGDAVILNGWGVGESHWGGLAERARVKGDWLTPLPDQISAQQAMAIGTAGFTAMLCIMALEKHGVTPASGDVLVTGATGGVGSIAITILAKLGYDVVALSGRTEEAYEYLTDLGAKRVLPRSTFSVPGKPLQKANWAGVIDVAGSHVLANACASTQYGGVVAACGLAGGMDFPSTVAPFILRGVTLVGIDSVLCPQPLRNQAWQRLARDLDMQKLEMMTKTIRLADVKHHAKALLNNQSQGRLVVKVKE</sequence>
<dbReference type="EMBL" id="CP003380">
    <property type="protein sequence ID" value="AFJ03815.1"/>
    <property type="molecule type" value="Genomic_DNA"/>
</dbReference>
<evidence type="ECO:0000313" key="2">
    <source>
        <dbReference type="EMBL" id="AFJ03815.1"/>
    </source>
</evidence>
<dbReference type="InterPro" id="IPR013154">
    <property type="entry name" value="ADH-like_N"/>
</dbReference>
<dbReference type="InterPro" id="IPR036291">
    <property type="entry name" value="NAD(P)-bd_dom_sf"/>
</dbReference>
<dbReference type="GO" id="GO:0043957">
    <property type="term" value="F:acryloyl-CoA reductase (NADPH) activity"/>
    <property type="evidence" value="ECO:0007669"/>
    <property type="project" value="TreeGrafter"/>
</dbReference>
<gene>
    <name evidence="2" type="ordered locus">Q7C_2695</name>
</gene>
<dbReference type="CDD" id="cd08288">
    <property type="entry name" value="MDR_yhdh"/>
    <property type="match status" value="1"/>
</dbReference>
<dbReference type="STRING" id="754477.Q7C_2695"/>
<dbReference type="InterPro" id="IPR013149">
    <property type="entry name" value="ADH-like_C"/>
</dbReference>
<keyword evidence="3" id="KW-1185">Reference proteome</keyword>
<dbReference type="RefSeq" id="WP_014705233.1">
    <property type="nucleotide sequence ID" value="NC_017856.1"/>
</dbReference>
<dbReference type="Gene3D" id="3.90.180.10">
    <property type="entry name" value="Medium-chain alcohol dehydrogenases, catalytic domain"/>
    <property type="match status" value="1"/>
</dbReference>